<dbReference type="SUPFAM" id="SSF56349">
    <property type="entry name" value="DNA breaking-rejoining enzymes"/>
    <property type="match status" value="1"/>
</dbReference>
<comment type="similarity">
    <text evidence="1">Belongs to the 'phage' integrase family.</text>
</comment>
<dbReference type="InterPro" id="IPR044068">
    <property type="entry name" value="CB"/>
</dbReference>
<dbReference type="InterPro" id="IPR002104">
    <property type="entry name" value="Integrase_catalytic"/>
</dbReference>
<dbReference type="InterPro" id="IPR013762">
    <property type="entry name" value="Integrase-like_cat_sf"/>
</dbReference>
<dbReference type="AlphaFoldDB" id="A0A0F9GQ14"/>
<protein>
    <recommendedName>
        <fullName evidence="8">Integrase</fullName>
    </recommendedName>
</protein>
<dbReference type="Pfam" id="PF13495">
    <property type="entry name" value="Phage_int_SAM_4"/>
    <property type="match status" value="1"/>
</dbReference>
<dbReference type="InterPro" id="IPR010998">
    <property type="entry name" value="Integrase_recombinase_N"/>
</dbReference>
<evidence type="ECO:0000256" key="3">
    <source>
        <dbReference type="ARBA" id="ARBA00023125"/>
    </source>
</evidence>
<dbReference type="PROSITE" id="PS51900">
    <property type="entry name" value="CB"/>
    <property type="match status" value="1"/>
</dbReference>
<dbReference type="GO" id="GO:0006310">
    <property type="term" value="P:DNA recombination"/>
    <property type="evidence" value="ECO:0007669"/>
    <property type="project" value="UniProtKB-KW"/>
</dbReference>
<dbReference type="PANTHER" id="PTHR30349:SF64">
    <property type="entry name" value="PROPHAGE INTEGRASE INTD-RELATED"/>
    <property type="match status" value="1"/>
</dbReference>
<comment type="caution">
    <text evidence="7">The sequence shown here is derived from an EMBL/GenBank/DDBJ whole genome shotgun (WGS) entry which is preliminary data.</text>
</comment>
<evidence type="ECO:0000259" key="5">
    <source>
        <dbReference type="PROSITE" id="PS51898"/>
    </source>
</evidence>
<dbReference type="InterPro" id="IPR004107">
    <property type="entry name" value="Integrase_SAM-like_N"/>
</dbReference>
<dbReference type="Gene3D" id="1.10.150.130">
    <property type="match status" value="1"/>
</dbReference>
<reference evidence="7" key="1">
    <citation type="journal article" date="2015" name="Nature">
        <title>Complex archaea that bridge the gap between prokaryotes and eukaryotes.</title>
        <authorList>
            <person name="Spang A."/>
            <person name="Saw J.H."/>
            <person name="Jorgensen S.L."/>
            <person name="Zaremba-Niedzwiedzka K."/>
            <person name="Martijn J."/>
            <person name="Lind A.E."/>
            <person name="van Eijk R."/>
            <person name="Schleper C."/>
            <person name="Guy L."/>
            <person name="Ettema T.J."/>
        </authorList>
    </citation>
    <scope>NUCLEOTIDE SEQUENCE</scope>
</reference>
<dbReference type="PANTHER" id="PTHR30349">
    <property type="entry name" value="PHAGE INTEGRASE-RELATED"/>
    <property type="match status" value="1"/>
</dbReference>
<evidence type="ECO:0000313" key="7">
    <source>
        <dbReference type="EMBL" id="KKL92611.1"/>
    </source>
</evidence>
<evidence type="ECO:0000259" key="6">
    <source>
        <dbReference type="PROSITE" id="PS51900"/>
    </source>
</evidence>
<name>A0A0F9GQ14_9ZZZZ</name>
<dbReference type="Pfam" id="PF00589">
    <property type="entry name" value="Phage_integrase"/>
    <property type="match status" value="1"/>
</dbReference>
<dbReference type="Gene3D" id="1.10.443.10">
    <property type="entry name" value="Intergrase catalytic core"/>
    <property type="match status" value="1"/>
</dbReference>
<dbReference type="InterPro" id="IPR011010">
    <property type="entry name" value="DNA_brk_join_enz"/>
</dbReference>
<keyword evidence="3" id="KW-0238">DNA-binding</keyword>
<dbReference type="GO" id="GO:0003677">
    <property type="term" value="F:DNA binding"/>
    <property type="evidence" value="ECO:0007669"/>
    <property type="project" value="UniProtKB-KW"/>
</dbReference>
<dbReference type="InterPro" id="IPR050090">
    <property type="entry name" value="Tyrosine_recombinase_XerCD"/>
</dbReference>
<evidence type="ECO:0000256" key="1">
    <source>
        <dbReference type="ARBA" id="ARBA00008857"/>
    </source>
</evidence>
<dbReference type="GO" id="GO:0015074">
    <property type="term" value="P:DNA integration"/>
    <property type="evidence" value="ECO:0007669"/>
    <property type="project" value="UniProtKB-KW"/>
</dbReference>
<feature type="domain" description="Core-binding (CB)" evidence="6">
    <location>
        <begin position="1"/>
        <end position="81"/>
    </location>
</feature>
<evidence type="ECO:0008006" key="8">
    <source>
        <dbReference type="Google" id="ProtNLM"/>
    </source>
</evidence>
<accession>A0A0F9GQ14</accession>
<evidence type="ECO:0000256" key="4">
    <source>
        <dbReference type="ARBA" id="ARBA00023172"/>
    </source>
</evidence>
<organism evidence="7">
    <name type="scientific">marine sediment metagenome</name>
    <dbReference type="NCBI Taxonomy" id="412755"/>
    <lineage>
        <taxon>unclassified sequences</taxon>
        <taxon>metagenomes</taxon>
        <taxon>ecological metagenomes</taxon>
    </lineage>
</organism>
<evidence type="ECO:0000256" key="2">
    <source>
        <dbReference type="ARBA" id="ARBA00022908"/>
    </source>
</evidence>
<keyword evidence="4" id="KW-0233">DNA recombination</keyword>
<sequence>MTALRIRMIEDMQLRGFSERTQEAYVRAVRQLAAHYHKSPEQITEEELRQYFLHNKNIRKWSRSASTIALCGIKFFYSHTLEKEWTTFTLVRPPKQKKLPPILSLKEVRRIFNNIKMEYHRVCLITIYSLGLRLQEGTHLQVSDIDSDRMFVHIHHGKGNKDRYIPLPERTLDILRIFYKTHRNPTLLFPAPGRGQIHMPTTDKPMPKTSIQIAFKEACRKAKINKHVSVHHLRHAYAVHLLEAGVNLRFVQEYLGHSDPRTTMIYTKLINKALSNPVKIINQVMTDL</sequence>
<feature type="domain" description="Tyr recombinase" evidence="5">
    <location>
        <begin position="98"/>
        <end position="279"/>
    </location>
</feature>
<keyword evidence="2" id="KW-0229">DNA integration</keyword>
<gene>
    <name evidence="7" type="ORF">LCGC14_1882970</name>
</gene>
<dbReference type="EMBL" id="LAZR01019417">
    <property type="protein sequence ID" value="KKL92611.1"/>
    <property type="molecule type" value="Genomic_DNA"/>
</dbReference>
<dbReference type="PROSITE" id="PS51898">
    <property type="entry name" value="TYR_RECOMBINASE"/>
    <property type="match status" value="1"/>
</dbReference>
<proteinExistence type="inferred from homology"/>